<feature type="zinc finger region" description="C3H1-type" evidence="4">
    <location>
        <begin position="309"/>
        <end position="339"/>
    </location>
</feature>
<feature type="domain" description="C3H1-type" evidence="7">
    <location>
        <begin position="309"/>
        <end position="339"/>
    </location>
</feature>
<keyword evidence="3 4" id="KW-0862">Zinc</keyword>
<keyword evidence="1 4" id="KW-0479">Metal-binding</keyword>
<evidence type="ECO:0000256" key="4">
    <source>
        <dbReference type="PROSITE-ProRule" id="PRU00723"/>
    </source>
</evidence>
<dbReference type="GO" id="GO:0008270">
    <property type="term" value="F:zinc ion binding"/>
    <property type="evidence" value="ECO:0007669"/>
    <property type="project" value="UniProtKB-KW"/>
</dbReference>
<feature type="region of interest" description="Disordered" evidence="6">
    <location>
        <begin position="249"/>
        <end position="269"/>
    </location>
</feature>
<sequence length="808" mass="87133">MLTPRPGRQASGLGRKPRERKASTASGRPRTTFPGMPARPTGGGPATEEVAGGRESFPLRERGLTFCSRARRPGTARNFRLRATEVTGLRRRARSWGRDERRFVRAGGRVSCAGALRALRLVRWASRSPPPPPSGRARAQLAAEGDEEDDPHLPLRFSSSRAAPPRWTVKQSLGTGQQRPWWVVLPLSLSLMALVIWCFFRRETSADQWLRRMLLEEVPEPSDASEKPGAPGHCPVLPQSLFLGLSPTASSSAASAEGSPEAPGWEEGEAASRLSDGNFVFHLIQKNYEGCPYLHRTTGDTERKYHLRYYKTGTCIHETDARGHCVKNGLHCAFAHGPLDLRPPVCDVRELQAQEALQNGQLGAGDGIPDLQPGVLASQALMEKILGEDPRWQDTNFVLGSYKTEQCPKPPRLCRQGYACPHFHNSRDRRRDPRRFQYRSTPCPSVKHGDEWGEPSRCASGDSCALCHSRTEQQFHPEIYKSTKCNDMRQTGHCPRGPFCAFAHVDKSLGMASDWSCRDLALTNVPTTPSGQPGHAKRRESPADGSQKASEQDGKQSHLAVLAVGHPLAPSVSSSLASSLASSTGSGGSSPTALPTLSARTHPLDPSGSAGEGVPGSTLDLHLGDISLVPPDKDLEEHDGRDLGPTGQRSLGGSAPVAIPGCLPRSPSLHSSSSLSASPLGSFSQSLPGPLISSAMTPPQQPPPLKSEPRALGPSVSSYNSFGLNGVPGSIWDFVSGSFSPSPSPILNAGPAASSGVSPSSAELARVRRQLDEAKRKIRQWEESWQQVKQQAFGLLGKRDNVCNRHLA</sequence>
<dbReference type="Pfam" id="PF00642">
    <property type="entry name" value="zf-CCCH"/>
    <property type="match status" value="1"/>
</dbReference>
<dbReference type="PRINTS" id="PR02042">
    <property type="entry name" value="CCSMST1"/>
</dbReference>
<feature type="region of interest" description="Disordered" evidence="6">
    <location>
        <begin position="125"/>
        <end position="157"/>
    </location>
</feature>
<evidence type="ECO:0000256" key="2">
    <source>
        <dbReference type="ARBA" id="ARBA00022771"/>
    </source>
</evidence>
<dbReference type="EMBL" id="VBQZ03000005">
    <property type="protein sequence ID" value="MXQ80857.1"/>
    <property type="molecule type" value="Genomic_DNA"/>
</dbReference>
<dbReference type="InterPro" id="IPR029160">
    <property type="entry name" value="UQCC4"/>
</dbReference>
<dbReference type="AlphaFoldDB" id="A0A6B0QVL9"/>
<name>A0A6B0QVL9_9CETA</name>
<dbReference type="SMART" id="SM00356">
    <property type="entry name" value="ZnF_C3H1"/>
    <property type="match status" value="3"/>
</dbReference>
<dbReference type="Pfam" id="PF23261">
    <property type="entry name" value="zf-CCCH_11"/>
    <property type="match status" value="1"/>
</dbReference>
<feature type="compositionally biased region" description="Low complexity" evidence="6">
    <location>
        <begin position="577"/>
        <end position="596"/>
    </location>
</feature>
<dbReference type="PANTHER" id="PTHR14493:SF37">
    <property type="entry name" value="E3 UBIQUITIN-PROTEIN LIGASE UNKL-RELATED"/>
    <property type="match status" value="1"/>
</dbReference>
<dbReference type="Pfam" id="PF23035">
    <property type="entry name" value="zf-CCCH_UNK-like_4th"/>
    <property type="match status" value="1"/>
</dbReference>
<keyword evidence="9" id="KW-1185">Reference proteome</keyword>
<keyword evidence="5" id="KW-0175">Coiled coil</keyword>
<dbReference type="InterPro" id="IPR057296">
    <property type="entry name" value="UNK_Znf_5"/>
</dbReference>
<protein>
    <recommendedName>
        <fullName evidence="7">C3H1-type domain-containing protein</fullName>
    </recommendedName>
</protein>
<gene>
    <name evidence="8" type="ORF">E5288_WYG009025</name>
</gene>
<dbReference type="PROSITE" id="PS50103">
    <property type="entry name" value="ZF_C3H1"/>
    <property type="match status" value="2"/>
</dbReference>
<dbReference type="Pfam" id="PF15013">
    <property type="entry name" value="CCSMST1"/>
    <property type="match status" value="1"/>
</dbReference>
<evidence type="ECO:0000256" key="6">
    <source>
        <dbReference type="SAM" id="MobiDB-lite"/>
    </source>
</evidence>
<feature type="domain" description="C3H1-type" evidence="7">
    <location>
        <begin position="479"/>
        <end position="507"/>
    </location>
</feature>
<comment type="caution">
    <text evidence="8">The sequence shown here is derived from an EMBL/GenBank/DDBJ whole genome shotgun (WGS) entry which is preliminary data.</text>
</comment>
<evidence type="ECO:0000259" key="7">
    <source>
        <dbReference type="PROSITE" id="PS50103"/>
    </source>
</evidence>
<feature type="region of interest" description="Disordered" evidence="6">
    <location>
        <begin position="1"/>
        <end position="56"/>
    </location>
</feature>
<evidence type="ECO:0000256" key="5">
    <source>
        <dbReference type="SAM" id="Coils"/>
    </source>
</evidence>
<dbReference type="InterPro" id="IPR057295">
    <property type="entry name" value="UNK_Znf_4"/>
</dbReference>
<dbReference type="SUPFAM" id="SSF90229">
    <property type="entry name" value="CCCH zinc finger"/>
    <property type="match status" value="1"/>
</dbReference>
<feature type="zinc finger region" description="C3H1-type" evidence="4">
    <location>
        <begin position="479"/>
        <end position="507"/>
    </location>
</feature>
<feature type="compositionally biased region" description="Basic and acidic residues" evidence="6">
    <location>
        <begin position="631"/>
        <end position="642"/>
    </location>
</feature>
<evidence type="ECO:0000313" key="8">
    <source>
        <dbReference type="EMBL" id="MXQ80857.1"/>
    </source>
</evidence>
<evidence type="ECO:0000313" key="9">
    <source>
        <dbReference type="Proteomes" id="UP000322234"/>
    </source>
</evidence>
<evidence type="ECO:0000256" key="1">
    <source>
        <dbReference type="ARBA" id="ARBA00022723"/>
    </source>
</evidence>
<proteinExistence type="predicted"/>
<dbReference type="InterPro" id="IPR036855">
    <property type="entry name" value="Znf_CCCH_sf"/>
</dbReference>
<dbReference type="PANTHER" id="PTHR14493">
    <property type="entry name" value="UNKEMPT FAMILY MEMBER"/>
    <property type="match status" value="1"/>
</dbReference>
<accession>A0A6B0QVL9</accession>
<keyword evidence="2 4" id="KW-0863">Zinc-finger</keyword>
<dbReference type="Proteomes" id="UP000322234">
    <property type="component" value="Unassembled WGS sequence"/>
</dbReference>
<organism evidence="8 9">
    <name type="scientific">Bos mutus</name>
    <name type="common">wild yak</name>
    <dbReference type="NCBI Taxonomy" id="72004"/>
    <lineage>
        <taxon>Eukaryota</taxon>
        <taxon>Metazoa</taxon>
        <taxon>Chordata</taxon>
        <taxon>Craniata</taxon>
        <taxon>Vertebrata</taxon>
        <taxon>Euteleostomi</taxon>
        <taxon>Mammalia</taxon>
        <taxon>Eutheria</taxon>
        <taxon>Laurasiatheria</taxon>
        <taxon>Artiodactyla</taxon>
        <taxon>Ruminantia</taxon>
        <taxon>Pecora</taxon>
        <taxon>Bovidae</taxon>
        <taxon>Bovinae</taxon>
        <taxon>Bos</taxon>
    </lineage>
</organism>
<dbReference type="InterPro" id="IPR023248">
    <property type="entry name" value="UQCC4_vert"/>
</dbReference>
<feature type="coiled-coil region" evidence="5">
    <location>
        <begin position="764"/>
        <end position="791"/>
    </location>
</feature>
<feature type="region of interest" description="Disordered" evidence="6">
    <location>
        <begin position="525"/>
        <end position="556"/>
    </location>
</feature>
<feature type="compositionally biased region" description="Low complexity" evidence="6">
    <location>
        <begin position="249"/>
        <end position="263"/>
    </location>
</feature>
<feature type="region of interest" description="Disordered" evidence="6">
    <location>
        <begin position="577"/>
        <end position="712"/>
    </location>
</feature>
<evidence type="ECO:0000256" key="3">
    <source>
        <dbReference type="ARBA" id="ARBA00022833"/>
    </source>
</evidence>
<dbReference type="InterPro" id="IPR045234">
    <property type="entry name" value="Unkempt-like"/>
</dbReference>
<dbReference type="InterPro" id="IPR000571">
    <property type="entry name" value="Znf_CCCH"/>
</dbReference>
<reference evidence="8" key="1">
    <citation type="submission" date="2019-10" db="EMBL/GenBank/DDBJ databases">
        <title>The sequence and de novo assembly of the wild yak genome.</title>
        <authorList>
            <person name="Liu Y."/>
        </authorList>
    </citation>
    <scope>NUCLEOTIDE SEQUENCE [LARGE SCALE GENOMIC DNA]</scope>
    <source>
        <strain evidence="8">WY2019</strain>
    </source>
</reference>
<feature type="compositionally biased region" description="Low complexity" evidence="6">
    <location>
        <begin position="663"/>
        <end position="687"/>
    </location>
</feature>
<dbReference type="Pfam" id="PF25427">
    <property type="entry name" value="zf-CCCH_UNK"/>
    <property type="match status" value="1"/>
</dbReference>